<dbReference type="EMBL" id="PDXA01000076">
    <property type="protein sequence ID" value="RYN30733.1"/>
    <property type="molecule type" value="Genomic_DNA"/>
</dbReference>
<dbReference type="PANTHER" id="PTHR10039:SF16">
    <property type="entry name" value="GPI INOSITOL-DEACYLASE"/>
    <property type="match status" value="1"/>
</dbReference>
<dbReference type="InterPro" id="IPR000073">
    <property type="entry name" value="AB_hydrolase_1"/>
</dbReference>
<dbReference type="Pfam" id="PF12697">
    <property type="entry name" value="Abhydrolase_6"/>
    <property type="match status" value="1"/>
</dbReference>
<feature type="domain" description="GPI inositol-deacylase winged helix" evidence="9">
    <location>
        <begin position="642"/>
        <end position="721"/>
    </location>
</feature>
<dbReference type="Gene3D" id="3.40.50.1820">
    <property type="entry name" value="alpha/beta hydrolase"/>
    <property type="match status" value="1"/>
</dbReference>
<evidence type="ECO:0000256" key="2">
    <source>
        <dbReference type="ARBA" id="ARBA00004685"/>
    </source>
</evidence>
<dbReference type="Gene3D" id="2.130.10.10">
    <property type="entry name" value="YVTN repeat-like/Quinoprotein amine dehydrogenase"/>
    <property type="match status" value="2"/>
</dbReference>
<dbReference type="SUPFAM" id="SSF53474">
    <property type="entry name" value="alpha/beta-Hydrolases"/>
    <property type="match status" value="1"/>
</dbReference>
<evidence type="ECO:0000313" key="11">
    <source>
        <dbReference type="EMBL" id="RYN30733.1"/>
    </source>
</evidence>
<comment type="subcellular location">
    <subcellularLocation>
        <location evidence="1">Peroxisome</location>
    </subcellularLocation>
</comment>
<comment type="caution">
    <text evidence="11">The sequence shown here is derived from an EMBL/GenBank/DDBJ whole genome shotgun (WGS) entry which is preliminary data.</text>
</comment>
<name>A0A4Q4LZM1_9PLEO</name>
<gene>
    <name evidence="11" type="ORF">AA0114_g12243</name>
</gene>
<evidence type="ECO:0000256" key="5">
    <source>
        <dbReference type="ARBA" id="ARBA00023026"/>
    </source>
</evidence>
<comment type="similarity">
    <text evidence="3">Belongs to the AB hydrolase superfamily. AKT2 hydrolase family.</text>
</comment>
<feature type="domain" description="Nephrocystin 3-like N-terminal" evidence="10">
    <location>
        <begin position="370"/>
        <end position="531"/>
    </location>
</feature>
<protein>
    <submittedName>
        <fullName evidence="11">Uncharacterized protein</fullName>
    </submittedName>
</protein>
<dbReference type="SMART" id="SM00320">
    <property type="entry name" value="WD40"/>
    <property type="match status" value="6"/>
</dbReference>
<dbReference type="InterPro" id="IPR001680">
    <property type="entry name" value="WD40_rpt"/>
</dbReference>
<dbReference type="InterPro" id="IPR015943">
    <property type="entry name" value="WD40/YVTN_repeat-like_dom_sf"/>
</dbReference>
<dbReference type="InterPro" id="IPR054471">
    <property type="entry name" value="GPIID_WHD"/>
</dbReference>
<dbReference type="Proteomes" id="UP000292402">
    <property type="component" value="Unassembled WGS sequence"/>
</dbReference>
<evidence type="ECO:0000259" key="9">
    <source>
        <dbReference type="Pfam" id="PF22939"/>
    </source>
</evidence>
<dbReference type="InterPro" id="IPR027417">
    <property type="entry name" value="P-loop_NTPase"/>
</dbReference>
<evidence type="ECO:0000256" key="6">
    <source>
        <dbReference type="ARBA" id="ARBA00023140"/>
    </source>
</evidence>
<dbReference type="Gene3D" id="3.40.50.300">
    <property type="entry name" value="P-loop containing nucleotide triphosphate hydrolases"/>
    <property type="match status" value="1"/>
</dbReference>
<organism evidence="11 12">
    <name type="scientific">Alternaria tenuissima</name>
    <dbReference type="NCBI Taxonomy" id="119927"/>
    <lineage>
        <taxon>Eukaryota</taxon>
        <taxon>Fungi</taxon>
        <taxon>Dikarya</taxon>
        <taxon>Ascomycota</taxon>
        <taxon>Pezizomycotina</taxon>
        <taxon>Dothideomycetes</taxon>
        <taxon>Pleosporomycetidae</taxon>
        <taxon>Pleosporales</taxon>
        <taxon>Pleosporineae</taxon>
        <taxon>Pleosporaceae</taxon>
        <taxon>Alternaria</taxon>
        <taxon>Alternaria sect. Alternaria</taxon>
        <taxon>Alternaria alternata complex</taxon>
    </lineage>
</organism>
<feature type="domain" description="AB hydrolase-1" evidence="8">
    <location>
        <begin position="69"/>
        <end position="166"/>
    </location>
</feature>
<evidence type="ECO:0000256" key="3">
    <source>
        <dbReference type="ARBA" id="ARBA00005668"/>
    </source>
</evidence>
<dbReference type="GO" id="GO:0005777">
    <property type="term" value="C:peroxisome"/>
    <property type="evidence" value="ECO:0007669"/>
    <property type="project" value="UniProtKB-SubCell"/>
</dbReference>
<reference evidence="12" key="1">
    <citation type="journal article" date="2019" name="bioRxiv">
        <title>Genomics, evolutionary history and diagnostics of the Alternaria alternata species group including apple and Asian pear pathotypes.</title>
        <authorList>
            <person name="Armitage A.D."/>
            <person name="Cockerton H.M."/>
            <person name="Sreenivasaprasad S."/>
            <person name="Woodhall J.W."/>
            <person name="Lane C.R."/>
            <person name="Harrison R.J."/>
            <person name="Clarkson J.P."/>
        </authorList>
    </citation>
    <scope>NUCLEOTIDE SEQUENCE [LARGE SCALE GENOMIC DNA]</scope>
    <source>
        <strain evidence="12">FERA 1082</strain>
    </source>
</reference>
<proteinExistence type="inferred from homology"/>
<comment type="pathway">
    <text evidence="2">Mycotoxin biosynthesis.</text>
</comment>
<evidence type="ECO:0000256" key="7">
    <source>
        <dbReference type="SAM" id="MobiDB-lite"/>
    </source>
</evidence>
<dbReference type="SUPFAM" id="SSF69322">
    <property type="entry name" value="Tricorn protease domain 2"/>
    <property type="match status" value="1"/>
</dbReference>
<dbReference type="InterPro" id="IPR036322">
    <property type="entry name" value="WD40_repeat_dom_sf"/>
</dbReference>
<dbReference type="PANTHER" id="PTHR10039">
    <property type="entry name" value="AMELOGENIN"/>
    <property type="match status" value="1"/>
</dbReference>
<evidence type="ECO:0000259" key="8">
    <source>
        <dbReference type="Pfam" id="PF12697"/>
    </source>
</evidence>
<sequence>MAGANRGSLVPDQRSQSDVTSTRSLLSRSLRSLTLRRSSAQDSTAQESIKPNAFGLETLVTPAYAIADLVFVHGLGGGSVSTWSWPQDGTTFWPERWLGTDPAFDNVRIHTYGYDASWGRLRRNPLDVHAYGQGLVEELQSHPAVSQATTPILFVGHSMGGLVIKKACILSKQNPAYQYLGSRLHSLFFFGTPHRGAALAQTLHKILRISPITGQKAFMSNLEMGSATLRELNDQFRLYYTGIHLHSFTESKPMLGNELIVDTESATLGYAEERSQHLNADHRDLVRFKSPEDSNYRTIRNRLESSISAIRAESDSSRRISLATPQWNAVSLEDTDALFSNVMSTIRDYLKVDHSSEDILNSLDERRLEGSCHWLTQRDNFVQWRDSNAQRYYWLQGKPATGKSVMASHVIDHLKGSPCCHHFFKFSEASTTNLSAFLRSMAYQMAKINPDVRSAVLNLAQQETPLDIKDFKNVWRVVILGAVFRPKFLRLHYWVIDALDEAIEAATPDTFQFLFQKIDSSIPLKIFITSRPSADVDQTLSSLQVKILTDSISLNDSARDIRRFVASHSSTMPRDPVDQSMFIDMIVEKSAGNFLWVVLVMKQLNEAYTEQDIQAILDDVPQEIEALYMNTLRKMEKAKNLPLIRVILTWVICSRRPLTLVEMKDAIKLSLGYTLSRDLNRLLATSCGQFVDVDQQSRIRIVHETARAFLTSETLNSSFRVVYSHGHRDLAIACLKALPNTHSKRRSSSVTSMYQKTKLEIEDYATLHWSSHVTGAIAESNELFDNLIEFFESAVFSWIENVASLRELGCLIHASNHLSEFLIRRKKYHSSNPGELNAWARDLPRIVTQFGLNLLSHPAAIHELVPPFCPRESAIHKQFASTTGGIVLKGLQSIHWSDRVSCIVYKDSMATALACMDQRFAVGLSDGKVHIYQTSTCEYLHTYEHGESVKILQFGTLSKYLASAGLRKIKLWDTTSRECLFSISTKAQPLALSFDDTGQRLLSAFRSKSISYWNILDGQVDFQMSWTDLPLEGRGPEIPRTPHGVKISIEQGLMAVVYRGLPIQLWSLERQKPHGACIRPATKHDRHLHHIHAVLLNPNVEFPLLAVSYWDDVVYLFDVRTQKVILQKKASVLNMAASPDGKLLAGCDSIGGIQVYEFETLQLLYSIPVRDDPITAMAFTSDSTRIIEIRGIQTNVWEPSLLLGSDTTSAAGSDQTLVFDPRTTTQPELQAIEQEAFVTALHCCPTSGLGFVGRGNGHLDVCRLDDPHGSMRKLYQHRATSISITQITWSLESQIVVTADTSSRFLAMRILHETDDIRTWDVECLVEDQLGHGASIQQILLGLDGSSLLVSSPTFDVMWMLHEKRSSASIPRNRAVWQWCQHPTDPKSLILFEDNTISICSWNNLEEASSRSELVGLDDGKTVDVKSMLLDTENNLLVFKSTIAQPHQKSWKQIHHNDTEFCTVDLNSIIDAHQRQGYGQLPRTCTASRLALIPDLDTIIGITNTFNTSSLVYIASSGWVCSVTLGDGPPHGFQRYFFFPSLWLSSNRALVATVLDSQDIAIAHEDSVFVVQDGLYNVQDVSF</sequence>
<dbReference type="InterPro" id="IPR029058">
    <property type="entry name" value="AB_hydrolase_fold"/>
</dbReference>
<dbReference type="Pfam" id="PF22939">
    <property type="entry name" value="WHD_GPIID"/>
    <property type="match status" value="1"/>
</dbReference>
<evidence type="ECO:0000256" key="1">
    <source>
        <dbReference type="ARBA" id="ARBA00004275"/>
    </source>
</evidence>
<evidence type="ECO:0000259" key="10">
    <source>
        <dbReference type="Pfam" id="PF24883"/>
    </source>
</evidence>
<evidence type="ECO:0000256" key="4">
    <source>
        <dbReference type="ARBA" id="ARBA00022737"/>
    </source>
</evidence>
<dbReference type="InterPro" id="IPR056884">
    <property type="entry name" value="NPHP3-like_N"/>
</dbReference>
<evidence type="ECO:0000313" key="12">
    <source>
        <dbReference type="Proteomes" id="UP000292402"/>
    </source>
</evidence>
<keyword evidence="5" id="KW-0843">Virulence</keyword>
<keyword evidence="4" id="KW-0677">Repeat</keyword>
<dbReference type="Pfam" id="PF24883">
    <property type="entry name" value="NPHP3_N"/>
    <property type="match status" value="1"/>
</dbReference>
<dbReference type="SUPFAM" id="SSF50978">
    <property type="entry name" value="WD40 repeat-like"/>
    <property type="match status" value="1"/>
</dbReference>
<dbReference type="SUPFAM" id="SSF52540">
    <property type="entry name" value="P-loop containing nucleoside triphosphate hydrolases"/>
    <property type="match status" value="1"/>
</dbReference>
<feature type="region of interest" description="Disordered" evidence="7">
    <location>
        <begin position="1"/>
        <end position="23"/>
    </location>
</feature>
<keyword evidence="6" id="KW-0576">Peroxisome</keyword>
<accession>A0A4Q4LZM1</accession>